<dbReference type="InterPro" id="IPR020930">
    <property type="entry name" value="Ribosomal_uL5_bac-type"/>
</dbReference>
<evidence type="ECO:0000256" key="5">
    <source>
        <dbReference type="HAMAP-Rule" id="MF_01334"/>
    </source>
</evidence>
<reference evidence="9 10" key="1">
    <citation type="submission" date="2017-09" db="EMBL/GenBank/DDBJ databases">
        <title>Depth-based differentiation of microbial function through sediment-hosted aquifers and enrichment of novel symbionts in the deep terrestrial subsurface.</title>
        <authorList>
            <person name="Probst A.J."/>
            <person name="Ladd B."/>
            <person name="Jarett J.K."/>
            <person name="Geller-Mcgrath D.E."/>
            <person name="Sieber C.M."/>
            <person name="Emerson J.B."/>
            <person name="Anantharaman K."/>
            <person name="Thomas B.C."/>
            <person name="Malmstrom R."/>
            <person name="Stieglmeier M."/>
            <person name="Klingl A."/>
            <person name="Woyke T."/>
            <person name="Ryan C.M."/>
            <person name="Banfield J.F."/>
        </authorList>
    </citation>
    <scope>NUCLEOTIDE SEQUENCE [LARGE SCALE GENOMIC DNA]</scope>
    <source>
        <strain evidence="9">CG11_big_fil_rev_8_21_14_0_20_45_26</strain>
    </source>
</reference>
<keyword evidence="4 5" id="KW-0687">Ribonucleoprotein</keyword>
<dbReference type="NCBIfam" id="NF004128">
    <property type="entry name" value="PRK05618.1-2"/>
    <property type="match status" value="1"/>
</dbReference>
<dbReference type="PANTHER" id="PTHR33284">
    <property type="entry name" value="RIBOSOMAL PROTEIN L25/GLN-TRNA SYNTHETASE, ANTI-CODON-BINDING DOMAIN-CONTAINING PROTEIN"/>
    <property type="match status" value="1"/>
</dbReference>
<feature type="domain" description="Large ribosomal subunit protein bL25 L25" evidence="7">
    <location>
        <begin position="6"/>
        <end position="96"/>
    </location>
</feature>
<feature type="compositionally biased region" description="Acidic residues" evidence="6">
    <location>
        <begin position="191"/>
        <end position="200"/>
    </location>
</feature>
<gene>
    <name evidence="5" type="primary">rplY</name>
    <name evidence="5" type="synonym">ctc</name>
    <name evidence="9" type="ORF">COV74_00990</name>
</gene>
<evidence type="ECO:0000313" key="10">
    <source>
        <dbReference type="Proteomes" id="UP000230859"/>
    </source>
</evidence>
<dbReference type="NCBIfam" id="NF004612">
    <property type="entry name" value="PRK05943.1"/>
    <property type="match status" value="1"/>
</dbReference>
<comment type="similarity">
    <text evidence="5">Belongs to the bacterial ribosomal protein bL25 family. CTC subfamily.</text>
</comment>
<dbReference type="SUPFAM" id="SSF50715">
    <property type="entry name" value="Ribosomal protein L25-like"/>
    <property type="match status" value="1"/>
</dbReference>
<dbReference type="PANTHER" id="PTHR33284:SF1">
    <property type="entry name" value="RIBOSOMAL PROTEIN L25_GLN-TRNA SYNTHETASE, ANTI-CODON-BINDING DOMAIN-CONTAINING PROTEIN"/>
    <property type="match status" value="1"/>
</dbReference>
<organism evidence="9 10">
    <name type="scientific">Candidatus Abzuiibacterium crystallinum</name>
    <dbReference type="NCBI Taxonomy" id="1974748"/>
    <lineage>
        <taxon>Bacteria</taxon>
        <taxon>Pseudomonadati</taxon>
        <taxon>Candidatus Omnitrophota</taxon>
        <taxon>Candidatus Abzuiibacterium</taxon>
    </lineage>
</organism>
<dbReference type="InterPro" id="IPR020057">
    <property type="entry name" value="Ribosomal_bL25_b-dom"/>
</dbReference>
<dbReference type="EMBL" id="PCVY01000013">
    <property type="protein sequence ID" value="PIQ87368.1"/>
    <property type="molecule type" value="Genomic_DNA"/>
</dbReference>
<evidence type="ECO:0000259" key="8">
    <source>
        <dbReference type="Pfam" id="PF14693"/>
    </source>
</evidence>
<dbReference type="HAMAP" id="MF_01334">
    <property type="entry name" value="Ribosomal_bL25_CTC"/>
    <property type="match status" value="1"/>
</dbReference>
<feature type="compositionally biased region" description="Basic and acidic residues" evidence="6">
    <location>
        <begin position="204"/>
        <end position="237"/>
    </location>
</feature>
<dbReference type="Pfam" id="PF01386">
    <property type="entry name" value="Ribosomal_L25p"/>
    <property type="match status" value="1"/>
</dbReference>
<keyword evidence="2 5" id="KW-0694">RNA-binding</keyword>
<keyword evidence="1 5" id="KW-0699">rRNA-binding</keyword>
<sequence length="237" mass="25855">MKTVELKAAYREKVGKASAKRVRAQKQIPAVVYGHKTKPISVTVDYKDFLHVIHTGAGENVVIDLKVQGPKQLAENVIIKDMQYHPVTDLINHIDFTVISMTEKIEIKVRLAIKGESPGAKEGGVLDVVHHEIDVECLPTQIPDKIDCDISALNIGDAIHASELKIPAGVKCLFPEDEVIVTVHAPKAEESEPAAEEAPSEPEVIAKGKEAKEGEGEEGEKAPAPEAKKEDKKEKKE</sequence>
<dbReference type="GO" id="GO:0008097">
    <property type="term" value="F:5S rRNA binding"/>
    <property type="evidence" value="ECO:0007669"/>
    <property type="project" value="InterPro"/>
</dbReference>
<dbReference type="GO" id="GO:0022625">
    <property type="term" value="C:cytosolic large ribosomal subunit"/>
    <property type="evidence" value="ECO:0007669"/>
    <property type="project" value="TreeGrafter"/>
</dbReference>
<dbReference type="AlphaFoldDB" id="A0A2H0LSI8"/>
<dbReference type="InterPro" id="IPR011035">
    <property type="entry name" value="Ribosomal_bL25/Gln-tRNA_synth"/>
</dbReference>
<evidence type="ECO:0000256" key="4">
    <source>
        <dbReference type="ARBA" id="ARBA00023274"/>
    </source>
</evidence>
<dbReference type="InterPro" id="IPR029751">
    <property type="entry name" value="Ribosomal_L25_dom"/>
</dbReference>
<dbReference type="GO" id="GO:0003735">
    <property type="term" value="F:structural constituent of ribosome"/>
    <property type="evidence" value="ECO:0007669"/>
    <property type="project" value="InterPro"/>
</dbReference>
<dbReference type="InterPro" id="IPR037121">
    <property type="entry name" value="Ribosomal_bL25_C"/>
</dbReference>
<evidence type="ECO:0000256" key="6">
    <source>
        <dbReference type="SAM" id="MobiDB-lite"/>
    </source>
</evidence>
<comment type="function">
    <text evidence="5">This is one of the proteins that binds to the 5S RNA in the ribosome where it forms part of the central protuberance.</text>
</comment>
<keyword evidence="3 5" id="KW-0689">Ribosomal protein</keyword>
<accession>A0A2H0LSI8</accession>
<dbReference type="InterPro" id="IPR020056">
    <property type="entry name" value="Rbsml_bL25/Gln-tRNA_synth_N"/>
</dbReference>
<feature type="domain" description="Large ribosomal subunit protein bL25 beta" evidence="8">
    <location>
        <begin position="104"/>
        <end position="187"/>
    </location>
</feature>
<protein>
    <recommendedName>
        <fullName evidence="5">Large ribosomal subunit protein bL25</fullName>
    </recommendedName>
    <alternativeName>
        <fullName evidence="5">General stress protein CTC</fullName>
    </alternativeName>
</protein>
<evidence type="ECO:0000256" key="2">
    <source>
        <dbReference type="ARBA" id="ARBA00022884"/>
    </source>
</evidence>
<dbReference type="Pfam" id="PF14693">
    <property type="entry name" value="Ribosomal_TL5_C"/>
    <property type="match status" value="1"/>
</dbReference>
<name>A0A2H0LSI8_9BACT</name>
<feature type="region of interest" description="Disordered" evidence="6">
    <location>
        <begin position="186"/>
        <end position="237"/>
    </location>
</feature>
<comment type="subunit">
    <text evidence="5">Part of the 50S ribosomal subunit; part of the 5S rRNA/L5/L18/L25 subcomplex. Contacts the 5S rRNA. Binds to the 5S rRNA independently of L5 and L18.</text>
</comment>
<dbReference type="Gene3D" id="2.40.240.10">
    <property type="entry name" value="Ribosomal Protein L25, Chain P"/>
    <property type="match status" value="1"/>
</dbReference>
<dbReference type="InterPro" id="IPR001021">
    <property type="entry name" value="Ribosomal_bL25_long"/>
</dbReference>
<evidence type="ECO:0000259" key="7">
    <source>
        <dbReference type="Pfam" id="PF01386"/>
    </source>
</evidence>
<evidence type="ECO:0000256" key="3">
    <source>
        <dbReference type="ARBA" id="ARBA00022980"/>
    </source>
</evidence>
<dbReference type="Gene3D" id="2.170.120.20">
    <property type="entry name" value="Ribosomal protein L25, beta domain"/>
    <property type="match status" value="1"/>
</dbReference>
<dbReference type="GO" id="GO:0006412">
    <property type="term" value="P:translation"/>
    <property type="evidence" value="ECO:0007669"/>
    <property type="project" value="UniProtKB-UniRule"/>
</dbReference>
<dbReference type="NCBIfam" id="TIGR00731">
    <property type="entry name" value="bL25_bact_ctc"/>
    <property type="match status" value="1"/>
</dbReference>
<proteinExistence type="inferred from homology"/>
<dbReference type="CDD" id="cd00495">
    <property type="entry name" value="Ribosomal_L25_TL5_CTC"/>
    <property type="match status" value="1"/>
</dbReference>
<evidence type="ECO:0000256" key="1">
    <source>
        <dbReference type="ARBA" id="ARBA00022730"/>
    </source>
</evidence>
<dbReference type="Proteomes" id="UP000230859">
    <property type="component" value="Unassembled WGS sequence"/>
</dbReference>
<evidence type="ECO:0000313" key="9">
    <source>
        <dbReference type="EMBL" id="PIQ87368.1"/>
    </source>
</evidence>
<comment type="caution">
    <text evidence="9">The sequence shown here is derived from an EMBL/GenBank/DDBJ whole genome shotgun (WGS) entry which is preliminary data.</text>
</comment>